<dbReference type="InterPro" id="IPR001296">
    <property type="entry name" value="Glyco_trans_1"/>
</dbReference>
<organism evidence="5 6">
    <name type="scientific">Corallococcus macrosporus DSM 14697</name>
    <dbReference type="NCBI Taxonomy" id="1189310"/>
    <lineage>
        <taxon>Bacteria</taxon>
        <taxon>Pseudomonadati</taxon>
        <taxon>Myxococcota</taxon>
        <taxon>Myxococcia</taxon>
        <taxon>Myxococcales</taxon>
        <taxon>Cystobacterineae</taxon>
        <taxon>Myxococcaceae</taxon>
        <taxon>Corallococcus</taxon>
    </lineage>
</organism>
<proteinExistence type="predicted"/>
<dbReference type="Proteomes" id="UP000217343">
    <property type="component" value="Chromosome"/>
</dbReference>
<evidence type="ECO:0000259" key="4">
    <source>
        <dbReference type="Pfam" id="PF13439"/>
    </source>
</evidence>
<gene>
    <name evidence="5" type="ORF">MYMAC_001050</name>
</gene>
<dbReference type="Gene3D" id="3.40.50.2000">
    <property type="entry name" value="Glycogen Phosphorylase B"/>
    <property type="match status" value="2"/>
</dbReference>
<dbReference type="PANTHER" id="PTHR12526">
    <property type="entry name" value="GLYCOSYLTRANSFERASE"/>
    <property type="match status" value="1"/>
</dbReference>
<dbReference type="GO" id="GO:0016757">
    <property type="term" value="F:glycosyltransferase activity"/>
    <property type="evidence" value="ECO:0007669"/>
    <property type="project" value="UniProtKB-KW"/>
</dbReference>
<protein>
    <submittedName>
        <fullName evidence="5">Glycosyl transferase family 1</fullName>
    </submittedName>
</protein>
<dbReference type="EMBL" id="CP022203">
    <property type="protein sequence ID" value="ATB45465.1"/>
    <property type="molecule type" value="Genomic_DNA"/>
</dbReference>
<dbReference type="AlphaFoldDB" id="A0A250JNN0"/>
<dbReference type="CDD" id="cd03801">
    <property type="entry name" value="GT4_PimA-like"/>
    <property type="match status" value="1"/>
</dbReference>
<dbReference type="OrthoDB" id="9801609at2"/>
<dbReference type="RefSeq" id="WP_095957296.1">
    <property type="nucleotide sequence ID" value="NZ_CP022203.1"/>
</dbReference>
<sequence length="379" mass="40478">MSRPLRVLHVSSGNLYGGIETLLHTVAREQGRHPALAHAFALCFEGRLSQELRDAGAALHVLGPARTGRPWSVWRARSVLRALLRAGRFDGVICHAIWPQALFGPVVRAVGVPLVFFQHDALSGAHWLERWARVTPPDLVLANSRFTAGTLASVYPRAPCRVSHCPVPAPPPALAPAERARLREELGAAEGDVVILQASRMQSWKGQRLLLEALGRLRRVPGWRAWVAGGAQRPEERAYLDGLRAQAKQLGVEDRVRFLGQRSDVPSLLRAADLHCQPNVKPEPFGLAFVEALQAGVPVVTTGMGGALEIVDASCGVVVPPEPGALARALAALIENPRTRAALGAAGPARALAVGDAGAFLRGMEEALRALSGPQEVSA</sequence>
<evidence type="ECO:0000256" key="2">
    <source>
        <dbReference type="ARBA" id="ARBA00022679"/>
    </source>
</evidence>
<dbReference type="Pfam" id="PF00534">
    <property type="entry name" value="Glycos_transf_1"/>
    <property type="match status" value="1"/>
</dbReference>
<evidence type="ECO:0000256" key="1">
    <source>
        <dbReference type="ARBA" id="ARBA00022676"/>
    </source>
</evidence>
<keyword evidence="2 5" id="KW-0808">Transferase</keyword>
<evidence type="ECO:0000313" key="5">
    <source>
        <dbReference type="EMBL" id="ATB45465.1"/>
    </source>
</evidence>
<reference evidence="5 6" key="1">
    <citation type="submission" date="2017-06" db="EMBL/GenBank/DDBJ databases">
        <title>Sequencing and comparative analysis of myxobacterial genomes.</title>
        <authorList>
            <person name="Rupp O."/>
            <person name="Goesmann A."/>
            <person name="Sogaard-Andersen L."/>
        </authorList>
    </citation>
    <scope>NUCLEOTIDE SEQUENCE [LARGE SCALE GENOMIC DNA]</scope>
    <source>
        <strain evidence="5 6">DSM 14697</strain>
    </source>
</reference>
<evidence type="ECO:0000313" key="6">
    <source>
        <dbReference type="Proteomes" id="UP000217343"/>
    </source>
</evidence>
<dbReference type="KEGG" id="mmas:MYMAC_001050"/>
<dbReference type="PANTHER" id="PTHR12526:SF510">
    <property type="entry name" value="D-INOSITOL 3-PHOSPHATE GLYCOSYLTRANSFERASE"/>
    <property type="match status" value="1"/>
</dbReference>
<dbReference type="SUPFAM" id="SSF53756">
    <property type="entry name" value="UDP-Glycosyltransferase/glycogen phosphorylase"/>
    <property type="match status" value="1"/>
</dbReference>
<dbReference type="Pfam" id="PF13439">
    <property type="entry name" value="Glyco_transf_4"/>
    <property type="match status" value="1"/>
</dbReference>
<evidence type="ECO:0000259" key="3">
    <source>
        <dbReference type="Pfam" id="PF00534"/>
    </source>
</evidence>
<accession>A0A250JNN0</accession>
<name>A0A250JNN0_9BACT</name>
<feature type="domain" description="Glycosyltransferase subfamily 4-like N-terminal" evidence="4">
    <location>
        <begin position="16"/>
        <end position="167"/>
    </location>
</feature>
<feature type="domain" description="Glycosyl transferase family 1" evidence="3">
    <location>
        <begin position="179"/>
        <end position="348"/>
    </location>
</feature>
<keyword evidence="1" id="KW-0328">Glycosyltransferase</keyword>
<keyword evidence="6" id="KW-1185">Reference proteome</keyword>
<dbReference type="InterPro" id="IPR028098">
    <property type="entry name" value="Glyco_trans_4-like_N"/>
</dbReference>